<dbReference type="AlphaFoldDB" id="A0A9P5ZF06"/>
<protein>
    <submittedName>
        <fullName evidence="1">Uncharacterized protein</fullName>
    </submittedName>
</protein>
<dbReference type="OrthoDB" id="2953592at2759"/>
<evidence type="ECO:0000313" key="2">
    <source>
        <dbReference type="Proteomes" id="UP000807469"/>
    </source>
</evidence>
<gene>
    <name evidence="1" type="ORF">BDN70DRAFT_890072</name>
</gene>
<proteinExistence type="predicted"/>
<organism evidence="1 2">
    <name type="scientific">Pholiota conissans</name>
    <dbReference type="NCBI Taxonomy" id="109636"/>
    <lineage>
        <taxon>Eukaryota</taxon>
        <taxon>Fungi</taxon>
        <taxon>Dikarya</taxon>
        <taxon>Basidiomycota</taxon>
        <taxon>Agaricomycotina</taxon>
        <taxon>Agaricomycetes</taxon>
        <taxon>Agaricomycetidae</taxon>
        <taxon>Agaricales</taxon>
        <taxon>Agaricineae</taxon>
        <taxon>Strophariaceae</taxon>
        <taxon>Pholiota</taxon>
    </lineage>
</organism>
<reference evidence="1" key="1">
    <citation type="submission" date="2020-11" db="EMBL/GenBank/DDBJ databases">
        <authorList>
            <consortium name="DOE Joint Genome Institute"/>
            <person name="Ahrendt S."/>
            <person name="Riley R."/>
            <person name="Andreopoulos W."/>
            <person name="Labutti K."/>
            <person name="Pangilinan J."/>
            <person name="Ruiz-Duenas F.J."/>
            <person name="Barrasa J.M."/>
            <person name="Sanchez-Garcia M."/>
            <person name="Camarero S."/>
            <person name="Miyauchi S."/>
            <person name="Serrano A."/>
            <person name="Linde D."/>
            <person name="Babiker R."/>
            <person name="Drula E."/>
            <person name="Ayuso-Fernandez I."/>
            <person name="Pacheco R."/>
            <person name="Padilla G."/>
            <person name="Ferreira P."/>
            <person name="Barriuso J."/>
            <person name="Kellner H."/>
            <person name="Castanera R."/>
            <person name="Alfaro M."/>
            <person name="Ramirez L."/>
            <person name="Pisabarro A.G."/>
            <person name="Kuo A."/>
            <person name="Tritt A."/>
            <person name="Lipzen A."/>
            <person name="He G."/>
            <person name="Yan M."/>
            <person name="Ng V."/>
            <person name="Cullen D."/>
            <person name="Martin F."/>
            <person name="Rosso M.-N."/>
            <person name="Henrissat B."/>
            <person name="Hibbett D."/>
            <person name="Martinez A.T."/>
            <person name="Grigoriev I.V."/>
        </authorList>
    </citation>
    <scope>NUCLEOTIDE SEQUENCE</scope>
    <source>
        <strain evidence="1">CIRM-BRFM 674</strain>
    </source>
</reference>
<sequence>MAELNRIKSSKGKYPAADLVYALLQYNTINVNANPGKPGVPTRDVHTSAEVVVRSNKVYEAILSAMDTLDASSIEALVDNWTLFDNYTNAIPILERILLDLAYSTGKVRVHAPPNTSTDDGVMHIKTWLADREALKLALAALKHDLFKKILGDKSDALLAEHILQRRRDDDSIIKVLQNNIAADPTLTEKDIIQSTGKKLLSEVKALLAELPKKLAQKPGNAISEEVSGVVVRVVMTVYIPFTVISGLKTKIATDEKAAEWDAYLKSEKIWEALKTLLTKVKTYIDTPTADLTKDFEEVEALLLHLSDISVATAKEILDLMKLCAAMYRPYSGRSVALTKTLYRVDQASQTKEKKAFVARRHDIKDALKAAIDHLTKLKEIKYNLQTFDLASSEYTIQKNDHKQLFDKNESLYKTFTLSSAEWTEETTRYATAVETDEKHVKDAQKQIFGASSK</sequence>
<name>A0A9P5ZF06_9AGAR</name>
<evidence type="ECO:0000313" key="1">
    <source>
        <dbReference type="EMBL" id="KAF9485460.1"/>
    </source>
</evidence>
<keyword evidence="2" id="KW-1185">Reference proteome</keyword>
<accession>A0A9P5ZF06</accession>
<dbReference type="Proteomes" id="UP000807469">
    <property type="component" value="Unassembled WGS sequence"/>
</dbReference>
<dbReference type="EMBL" id="MU155135">
    <property type="protein sequence ID" value="KAF9485460.1"/>
    <property type="molecule type" value="Genomic_DNA"/>
</dbReference>
<comment type="caution">
    <text evidence="1">The sequence shown here is derived from an EMBL/GenBank/DDBJ whole genome shotgun (WGS) entry which is preliminary data.</text>
</comment>